<evidence type="ECO:0000313" key="1">
    <source>
        <dbReference type="EMBL" id="GJU04015.1"/>
    </source>
</evidence>
<reference evidence="1" key="2">
    <citation type="submission" date="2022-01" db="EMBL/GenBank/DDBJ databases">
        <authorList>
            <person name="Yamashiro T."/>
            <person name="Shiraishi A."/>
            <person name="Satake H."/>
            <person name="Nakayama K."/>
        </authorList>
    </citation>
    <scope>NUCLEOTIDE SEQUENCE</scope>
</reference>
<gene>
    <name evidence="1" type="ORF">Tco_1114353</name>
</gene>
<keyword evidence="2" id="KW-1185">Reference proteome</keyword>
<sequence length="292" mass="33457">MDSINCIDGAASLIYCLIQPVIWIGAGHEEAGSYNHIYSNNEYHRYEEFIRLLQSNTHTTSDSFDLLIFPAKVALCDCKTKLQNLFSLEDRVDQDVNDDTSEDEPTSSKQKWFLHLTVSNNSVVDGSGHVDMSDRGSQFVICGDIKTVRTLIRIVFDLMRRGERMQFEIRIVFDLMRRGERMQFEVVHNHDISGVPESAVVLFRSILDTQIWLCIKFVYKMVYTTAANWFRSVYVPDLIHNIPGVPESVDVYFLSVPVTQMCLCARIVYPSYLYMVVLVTVESVYEAGSFNV</sequence>
<evidence type="ECO:0000313" key="2">
    <source>
        <dbReference type="Proteomes" id="UP001151760"/>
    </source>
</evidence>
<reference evidence="1" key="1">
    <citation type="journal article" date="2022" name="Int. J. Mol. Sci.">
        <title>Draft Genome of Tanacetum Coccineum: Genomic Comparison of Closely Related Tanacetum-Family Plants.</title>
        <authorList>
            <person name="Yamashiro T."/>
            <person name="Shiraishi A."/>
            <person name="Nakayama K."/>
            <person name="Satake H."/>
        </authorList>
    </citation>
    <scope>NUCLEOTIDE SEQUENCE</scope>
</reference>
<dbReference type="EMBL" id="BQNB010021208">
    <property type="protein sequence ID" value="GJU04015.1"/>
    <property type="molecule type" value="Genomic_DNA"/>
</dbReference>
<accession>A0ABQ5IWE5</accession>
<name>A0ABQ5IWE5_9ASTR</name>
<protein>
    <submittedName>
        <fullName evidence="1">Uncharacterized protein</fullName>
    </submittedName>
</protein>
<proteinExistence type="predicted"/>
<dbReference type="Proteomes" id="UP001151760">
    <property type="component" value="Unassembled WGS sequence"/>
</dbReference>
<organism evidence="1 2">
    <name type="scientific">Tanacetum coccineum</name>
    <dbReference type="NCBI Taxonomy" id="301880"/>
    <lineage>
        <taxon>Eukaryota</taxon>
        <taxon>Viridiplantae</taxon>
        <taxon>Streptophyta</taxon>
        <taxon>Embryophyta</taxon>
        <taxon>Tracheophyta</taxon>
        <taxon>Spermatophyta</taxon>
        <taxon>Magnoliopsida</taxon>
        <taxon>eudicotyledons</taxon>
        <taxon>Gunneridae</taxon>
        <taxon>Pentapetalae</taxon>
        <taxon>asterids</taxon>
        <taxon>campanulids</taxon>
        <taxon>Asterales</taxon>
        <taxon>Asteraceae</taxon>
        <taxon>Asteroideae</taxon>
        <taxon>Anthemideae</taxon>
        <taxon>Anthemidinae</taxon>
        <taxon>Tanacetum</taxon>
    </lineage>
</organism>
<comment type="caution">
    <text evidence="1">The sequence shown here is derived from an EMBL/GenBank/DDBJ whole genome shotgun (WGS) entry which is preliminary data.</text>
</comment>